<accession>A0A0E9T9G4</accession>
<sequence length="40" mass="4297">MNLVETSLWLYVSQDSQADSGDPGGGFSQSCPGRDHQGRL</sequence>
<dbReference type="AlphaFoldDB" id="A0A0E9T9G4"/>
<organism evidence="2">
    <name type="scientific">Anguilla anguilla</name>
    <name type="common">European freshwater eel</name>
    <name type="synonym">Muraena anguilla</name>
    <dbReference type="NCBI Taxonomy" id="7936"/>
    <lineage>
        <taxon>Eukaryota</taxon>
        <taxon>Metazoa</taxon>
        <taxon>Chordata</taxon>
        <taxon>Craniata</taxon>
        <taxon>Vertebrata</taxon>
        <taxon>Euteleostomi</taxon>
        <taxon>Actinopterygii</taxon>
        <taxon>Neopterygii</taxon>
        <taxon>Teleostei</taxon>
        <taxon>Anguilliformes</taxon>
        <taxon>Anguillidae</taxon>
        <taxon>Anguilla</taxon>
    </lineage>
</organism>
<dbReference type="EMBL" id="GBXM01058268">
    <property type="protein sequence ID" value="JAH50309.1"/>
    <property type="molecule type" value="Transcribed_RNA"/>
</dbReference>
<evidence type="ECO:0000313" key="2">
    <source>
        <dbReference type="EMBL" id="JAH50309.1"/>
    </source>
</evidence>
<evidence type="ECO:0000256" key="1">
    <source>
        <dbReference type="SAM" id="MobiDB-lite"/>
    </source>
</evidence>
<protein>
    <submittedName>
        <fullName evidence="2">Uncharacterized protein</fullName>
    </submittedName>
</protein>
<proteinExistence type="predicted"/>
<feature type="region of interest" description="Disordered" evidence="1">
    <location>
        <begin position="15"/>
        <end position="40"/>
    </location>
</feature>
<reference evidence="2" key="1">
    <citation type="submission" date="2014-11" db="EMBL/GenBank/DDBJ databases">
        <authorList>
            <person name="Amaro Gonzalez C."/>
        </authorList>
    </citation>
    <scope>NUCLEOTIDE SEQUENCE</scope>
</reference>
<reference evidence="2" key="2">
    <citation type="journal article" date="2015" name="Fish Shellfish Immunol.">
        <title>Early steps in the European eel (Anguilla anguilla)-Vibrio vulnificus interaction in the gills: Role of the RtxA13 toxin.</title>
        <authorList>
            <person name="Callol A."/>
            <person name="Pajuelo D."/>
            <person name="Ebbesson L."/>
            <person name="Teles M."/>
            <person name="MacKenzie S."/>
            <person name="Amaro C."/>
        </authorList>
    </citation>
    <scope>NUCLEOTIDE SEQUENCE</scope>
</reference>
<name>A0A0E9T9G4_ANGAN</name>